<name>A0A1G7U2R7_9HYPH</name>
<proteinExistence type="predicted"/>
<dbReference type="RefSeq" id="WP_090593576.1">
    <property type="nucleotide sequence ID" value="NZ_FNCS01000002.1"/>
</dbReference>
<sequence>MDPFFQDQPAIGARSRAPTIGATIARAGRDTMEQLGWPRGPLLALGGFGVLALLAVLFSERLGVNPLAAMGLCAGALAILAAAVFVINLALAGYCMAVERAEAAEAALQSLLQHAHSLDGEQIERIVARYYGSAHTFVSFHVASRVSVSQNVESVEMPDGNTMVIRFLQALEPRSILVRPVGGTPRVDIVSSNSRSITLRLALPTDIVRLRIFGDIVPQLRNHGPEPDPLASAARIAARHRAGAPTLLRDVLREDITT</sequence>
<gene>
    <name evidence="2" type="ORF">SAMN04487974_102515</name>
</gene>
<keyword evidence="3" id="KW-1185">Reference proteome</keyword>
<feature type="transmembrane region" description="Helical" evidence="1">
    <location>
        <begin position="70"/>
        <end position="91"/>
    </location>
</feature>
<evidence type="ECO:0000313" key="2">
    <source>
        <dbReference type="EMBL" id="SDG41902.1"/>
    </source>
</evidence>
<dbReference type="EMBL" id="FNCS01000002">
    <property type="protein sequence ID" value="SDG41902.1"/>
    <property type="molecule type" value="Genomic_DNA"/>
</dbReference>
<accession>A0A1G7U2R7</accession>
<feature type="transmembrane region" description="Helical" evidence="1">
    <location>
        <begin position="40"/>
        <end position="58"/>
    </location>
</feature>
<evidence type="ECO:0000313" key="3">
    <source>
        <dbReference type="Proteomes" id="UP000199495"/>
    </source>
</evidence>
<dbReference type="Proteomes" id="UP000199495">
    <property type="component" value="Unassembled WGS sequence"/>
</dbReference>
<reference evidence="2 3" key="1">
    <citation type="submission" date="2016-10" db="EMBL/GenBank/DDBJ databases">
        <authorList>
            <person name="de Groot N.N."/>
        </authorList>
    </citation>
    <scope>NUCLEOTIDE SEQUENCE [LARGE SCALE GENOMIC DNA]</scope>
    <source>
        <strain evidence="2 3">CGMCC 1.10267</strain>
    </source>
</reference>
<keyword evidence="1" id="KW-0812">Transmembrane</keyword>
<dbReference type="STRING" id="440168.SAMN04487974_102515"/>
<organism evidence="2 3">
    <name type="scientific">Pelagibacterium luteolum</name>
    <dbReference type="NCBI Taxonomy" id="440168"/>
    <lineage>
        <taxon>Bacteria</taxon>
        <taxon>Pseudomonadati</taxon>
        <taxon>Pseudomonadota</taxon>
        <taxon>Alphaproteobacteria</taxon>
        <taxon>Hyphomicrobiales</taxon>
        <taxon>Devosiaceae</taxon>
        <taxon>Pelagibacterium</taxon>
    </lineage>
</organism>
<protein>
    <submittedName>
        <fullName evidence="2">Uncharacterized protein</fullName>
    </submittedName>
</protein>
<evidence type="ECO:0000256" key="1">
    <source>
        <dbReference type="SAM" id="Phobius"/>
    </source>
</evidence>
<keyword evidence="1" id="KW-1133">Transmembrane helix</keyword>
<keyword evidence="1" id="KW-0472">Membrane</keyword>
<dbReference type="AlphaFoldDB" id="A0A1G7U2R7"/>